<evidence type="ECO:0000256" key="2">
    <source>
        <dbReference type="ARBA" id="ARBA00023274"/>
    </source>
</evidence>
<dbReference type="GeneID" id="106469030"/>
<dbReference type="Pfam" id="PF01084">
    <property type="entry name" value="Ribosomal_S18"/>
    <property type="match status" value="1"/>
</dbReference>
<accession>A0ABM1BME1</accession>
<keyword evidence="2" id="KW-0687">Ribonucleoprotein</keyword>
<dbReference type="Gene3D" id="4.10.640.10">
    <property type="entry name" value="Ribosomal protein S18"/>
    <property type="match status" value="1"/>
</dbReference>
<dbReference type="InterPro" id="IPR001648">
    <property type="entry name" value="Ribosomal_bS18"/>
</dbReference>
<name>A0ABM1BME1_LIMPO</name>
<sequence>MALMYGYKTLNRCIISKSYISLKPFPFQSVALSIGKQNYLKKIIQTETENTIVVEGIQVNSPREGKVIKAQNNTRACPLCRLGLKNIRHSDVLILSQFINSDGTLLPKQITGLCGRQYKQVAIMVHHAQLAGLLPRKPHTPVTEPWEHLNTYTISK</sequence>
<dbReference type="PANTHER" id="PTHR13479:SF66">
    <property type="entry name" value="LARGE RIBOSOMAL SUBUNIT PROTEIN ML66"/>
    <property type="match status" value="1"/>
</dbReference>
<dbReference type="Proteomes" id="UP000694941">
    <property type="component" value="Unplaced"/>
</dbReference>
<keyword evidence="1" id="KW-0689">Ribosomal protein</keyword>
<keyword evidence="3" id="KW-1185">Reference proteome</keyword>
<dbReference type="RefSeq" id="XP_013784939.1">
    <property type="nucleotide sequence ID" value="XM_013929485.2"/>
</dbReference>
<evidence type="ECO:0000313" key="3">
    <source>
        <dbReference type="Proteomes" id="UP000694941"/>
    </source>
</evidence>
<dbReference type="SUPFAM" id="SSF46911">
    <property type="entry name" value="Ribosomal protein S18"/>
    <property type="match status" value="1"/>
</dbReference>
<reference evidence="4" key="1">
    <citation type="submission" date="2025-08" db="UniProtKB">
        <authorList>
            <consortium name="RefSeq"/>
        </authorList>
    </citation>
    <scope>IDENTIFICATION</scope>
    <source>
        <tissue evidence="4">Muscle</tissue>
    </source>
</reference>
<evidence type="ECO:0000313" key="4">
    <source>
        <dbReference type="RefSeq" id="XP_013784939.1"/>
    </source>
</evidence>
<gene>
    <name evidence="4" type="primary">LOC106469030</name>
</gene>
<dbReference type="InterPro" id="IPR036870">
    <property type="entry name" value="Ribosomal_bS18_sf"/>
</dbReference>
<dbReference type="PANTHER" id="PTHR13479">
    <property type="entry name" value="30S RIBOSOMAL PROTEIN S18"/>
    <property type="match status" value="1"/>
</dbReference>
<protein>
    <submittedName>
        <fullName evidence="4">39S ribosomal protein S18a, mitochondrial-like</fullName>
    </submittedName>
</protein>
<organism evidence="3 4">
    <name type="scientific">Limulus polyphemus</name>
    <name type="common">Atlantic horseshoe crab</name>
    <dbReference type="NCBI Taxonomy" id="6850"/>
    <lineage>
        <taxon>Eukaryota</taxon>
        <taxon>Metazoa</taxon>
        <taxon>Ecdysozoa</taxon>
        <taxon>Arthropoda</taxon>
        <taxon>Chelicerata</taxon>
        <taxon>Merostomata</taxon>
        <taxon>Xiphosura</taxon>
        <taxon>Limulidae</taxon>
        <taxon>Limulus</taxon>
    </lineage>
</organism>
<proteinExistence type="predicted"/>
<evidence type="ECO:0000256" key="1">
    <source>
        <dbReference type="ARBA" id="ARBA00022980"/>
    </source>
</evidence>